<dbReference type="InterPro" id="IPR006094">
    <property type="entry name" value="Oxid_FAD_bind_N"/>
</dbReference>
<evidence type="ECO:0000313" key="8">
    <source>
        <dbReference type="Proteomes" id="UP001518140"/>
    </source>
</evidence>
<dbReference type="Pfam" id="PF01565">
    <property type="entry name" value="FAD_binding_4"/>
    <property type="match status" value="1"/>
</dbReference>
<dbReference type="InterPro" id="IPR050432">
    <property type="entry name" value="FAD-linked_Oxidoreductases_BP"/>
</dbReference>
<comment type="similarity">
    <text evidence="2">Belongs to the oxygen-dependent FAD-linked oxidoreductase family.</text>
</comment>
<dbReference type="PROSITE" id="PS51387">
    <property type="entry name" value="FAD_PCMH"/>
    <property type="match status" value="1"/>
</dbReference>
<dbReference type="Gene3D" id="3.30.43.10">
    <property type="entry name" value="Uridine Diphospho-n-acetylenolpyruvylglucosamine Reductase, domain 2"/>
    <property type="match status" value="2"/>
</dbReference>
<dbReference type="InterPro" id="IPR016167">
    <property type="entry name" value="FAD-bd_PCMH_sub1"/>
</dbReference>
<dbReference type="Gene3D" id="3.30.465.10">
    <property type="match status" value="1"/>
</dbReference>
<dbReference type="Proteomes" id="UP001518140">
    <property type="component" value="Unassembled WGS sequence"/>
</dbReference>
<dbReference type="Gene3D" id="3.40.462.10">
    <property type="entry name" value="FAD-linked oxidases, C-terminal domain"/>
    <property type="match status" value="1"/>
</dbReference>
<evidence type="ECO:0000256" key="4">
    <source>
        <dbReference type="ARBA" id="ARBA00022827"/>
    </source>
</evidence>
<dbReference type="SUPFAM" id="SSF55103">
    <property type="entry name" value="FAD-linked oxidases, C-terminal domain"/>
    <property type="match status" value="1"/>
</dbReference>
<evidence type="ECO:0000256" key="3">
    <source>
        <dbReference type="ARBA" id="ARBA00022630"/>
    </source>
</evidence>
<evidence type="ECO:0000313" key="7">
    <source>
        <dbReference type="EMBL" id="NGO44258.1"/>
    </source>
</evidence>
<dbReference type="PANTHER" id="PTHR13878:SF53">
    <property type="entry name" value="CYTOKININ DEHYDROGENASE 6"/>
    <property type="match status" value="1"/>
</dbReference>
<accession>A0ABX0DVF2</accession>
<evidence type="ECO:0000256" key="1">
    <source>
        <dbReference type="ARBA" id="ARBA00001974"/>
    </source>
</evidence>
<comment type="cofactor">
    <cofactor evidence="1">
        <name>FAD</name>
        <dbReference type="ChEBI" id="CHEBI:57692"/>
    </cofactor>
</comment>
<dbReference type="SUPFAM" id="SSF56176">
    <property type="entry name" value="FAD-binding/transporter-associated domain-like"/>
    <property type="match status" value="1"/>
</dbReference>
<keyword evidence="4" id="KW-0274">FAD</keyword>
<dbReference type="InterPro" id="IPR016166">
    <property type="entry name" value="FAD-bd_PCMH"/>
</dbReference>
<dbReference type="InterPro" id="IPR016169">
    <property type="entry name" value="FAD-bd_PCMH_sub2"/>
</dbReference>
<evidence type="ECO:0000256" key="2">
    <source>
        <dbReference type="ARBA" id="ARBA00005466"/>
    </source>
</evidence>
<reference evidence="7 8" key="1">
    <citation type="submission" date="2020-02" db="EMBL/GenBank/DDBJ databases">
        <title>Whole-genome analyses of novel actinobacteria.</title>
        <authorList>
            <person name="Sahin N."/>
            <person name="Tokatli A."/>
        </authorList>
    </citation>
    <scope>NUCLEOTIDE SEQUENCE [LARGE SCALE GENOMIC DNA]</scope>
    <source>
        <strain evidence="7 8">YC419</strain>
    </source>
</reference>
<sequence length="496" mass="54201">MTRSDSPGNAAIMGYDPAERLWGTAQDSTTSGTDPSFETVPALDGELLTDGASRQACATDLGNITTSTPCAVLRPRSARDVATMIRFCRAHGITVSVRGRASTTLGQTLSDGLLIDTRSLDRIHSIGPDIAEVDAGVAWKDLVNAAFESTPRRTPPVITAYTSLSVGGTLSVGGLGGLVGALRTGLQGDHVRELEVVTGTGDIERCSADHKADLFDAVLGGLGQCGVITKAVVELVPAKERARTYLLGYTDNAAFFSDMRTLIERPCIDHVYATLQPPGAEPTHQLYATILYDPADPPRDEEALTGLTSTPSIDDSSYLDYVFTIDRMVDQWRDTVGWDRLTKPWYDVWLPGNAVENYVAEVHPTLTERDIGPYGISLIYPQRRSHLTRPHPPRPEPDDSPWVYVVDVNTTADSPETDPGFVEEMLDRNDRWFARARDHYGAVLYPIGSVRFTAQDWRTHFGDTWPAFHAAKDRYDPDALLGTGPGIFPRDLPEKS</sequence>
<keyword evidence="8" id="KW-1185">Reference proteome</keyword>
<proteinExistence type="inferred from homology"/>
<gene>
    <name evidence="7" type="ORF">G6048_19520</name>
</gene>
<evidence type="ECO:0000256" key="5">
    <source>
        <dbReference type="ARBA" id="ARBA00023002"/>
    </source>
</evidence>
<dbReference type="InterPro" id="IPR036318">
    <property type="entry name" value="FAD-bd_PCMH-like_sf"/>
</dbReference>
<dbReference type="InterPro" id="IPR016164">
    <property type="entry name" value="FAD-linked_Oxase-like_C"/>
</dbReference>
<dbReference type="Pfam" id="PF09265">
    <property type="entry name" value="Cytokin-bind"/>
    <property type="match status" value="1"/>
</dbReference>
<keyword evidence="5" id="KW-0560">Oxidoreductase</keyword>
<dbReference type="PANTHER" id="PTHR13878">
    <property type="entry name" value="GULONOLACTONE OXIDASE"/>
    <property type="match status" value="1"/>
</dbReference>
<dbReference type="EMBL" id="JAAKZX010000057">
    <property type="protein sequence ID" value="NGO44258.1"/>
    <property type="molecule type" value="Genomic_DNA"/>
</dbReference>
<dbReference type="InterPro" id="IPR016170">
    <property type="entry name" value="Cytok_DH_C_sf"/>
</dbReference>
<dbReference type="InterPro" id="IPR015345">
    <property type="entry name" value="Cytokinin_DH_FAD/cytokin-bd"/>
</dbReference>
<evidence type="ECO:0000259" key="6">
    <source>
        <dbReference type="PROSITE" id="PS51387"/>
    </source>
</evidence>
<organism evidence="7 8">
    <name type="scientific">Streptomyces ureilyticus</name>
    <dbReference type="NCBI Taxonomy" id="1775131"/>
    <lineage>
        <taxon>Bacteria</taxon>
        <taxon>Bacillati</taxon>
        <taxon>Actinomycetota</taxon>
        <taxon>Actinomycetes</taxon>
        <taxon>Kitasatosporales</taxon>
        <taxon>Streptomycetaceae</taxon>
        <taxon>Streptomyces</taxon>
    </lineage>
</organism>
<comment type="caution">
    <text evidence="7">The sequence shown here is derived from an EMBL/GenBank/DDBJ whole genome shotgun (WGS) entry which is preliminary data.</text>
</comment>
<feature type="domain" description="FAD-binding PCMH-type" evidence="6">
    <location>
        <begin position="65"/>
        <end position="238"/>
    </location>
</feature>
<keyword evidence="3" id="KW-0285">Flavoprotein</keyword>
<protein>
    <submittedName>
        <fullName evidence="7">FAD-binding protein</fullName>
    </submittedName>
</protein>
<dbReference type="RefSeq" id="WP_165340843.1">
    <property type="nucleotide sequence ID" value="NZ_JAAKZX010000057.1"/>
</dbReference>
<name>A0ABX0DVF2_9ACTN</name>